<dbReference type="Proteomes" id="UP001233271">
    <property type="component" value="Chromosome 1"/>
</dbReference>
<proteinExistence type="predicted"/>
<keyword evidence="2" id="KW-1185">Reference proteome</keyword>
<accession>A0AA48L023</accession>
<organism evidence="1 2">
    <name type="scientific">Cutaneotrichosporon cavernicola</name>
    <dbReference type="NCBI Taxonomy" id="279322"/>
    <lineage>
        <taxon>Eukaryota</taxon>
        <taxon>Fungi</taxon>
        <taxon>Dikarya</taxon>
        <taxon>Basidiomycota</taxon>
        <taxon>Agaricomycotina</taxon>
        <taxon>Tremellomycetes</taxon>
        <taxon>Trichosporonales</taxon>
        <taxon>Trichosporonaceae</taxon>
        <taxon>Cutaneotrichosporon</taxon>
    </lineage>
</organism>
<dbReference type="KEGG" id="ccac:CcaHIS019_0103680"/>
<gene>
    <name evidence="1" type="ORF">CcaverHIS019_0103680</name>
</gene>
<dbReference type="EMBL" id="AP028212">
    <property type="protein sequence ID" value="BEI87650.1"/>
    <property type="molecule type" value="Genomic_DNA"/>
</dbReference>
<dbReference type="AlphaFoldDB" id="A0AA48L023"/>
<evidence type="ECO:0000313" key="1">
    <source>
        <dbReference type="EMBL" id="BEI87650.1"/>
    </source>
</evidence>
<protein>
    <submittedName>
        <fullName evidence="1">Uncharacterized protein</fullName>
    </submittedName>
</protein>
<reference evidence="1" key="1">
    <citation type="journal article" date="2023" name="BMC Genomics">
        <title>Chromosome-level genome assemblies of Cutaneotrichosporon spp. (Trichosporonales, Basidiomycota) reveal imbalanced evolution between nucleotide sequences and chromosome synteny.</title>
        <authorList>
            <person name="Kobayashi Y."/>
            <person name="Kayamori A."/>
            <person name="Aoki K."/>
            <person name="Shiwa Y."/>
            <person name="Matsutani M."/>
            <person name="Fujita N."/>
            <person name="Sugita T."/>
            <person name="Iwasaki W."/>
            <person name="Tanaka N."/>
            <person name="Takashima M."/>
        </authorList>
    </citation>
    <scope>NUCLEOTIDE SEQUENCE</scope>
    <source>
        <strain evidence="1">HIS019</strain>
    </source>
</reference>
<name>A0AA48L023_9TREE</name>
<dbReference type="RefSeq" id="XP_060452916.1">
    <property type="nucleotide sequence ID" value="XM_060599544.1"/>
</dbReference>
<evidence type="ECO:0000313" key="2">
    <source>
        <dbReference type="Proteomes" id="UP001233271"/>
    </source>
</evidence>
<sequence length="116" mass="13479">MTKVQSEALTRLWDQLGKCKSGFRISAKSVDESARPMTLFNRGIHLTCSRILLDGHRLSFQYTLRRIAWLRSQCRILRRRRRTPATFYHSLCTQPEHSRILPSTELSDLCTRTDGA</sequence>
<dbReference type="GeneID" id="85491521"/>